<dbReference type="OrthoDB" id="10254737at2759"/>
<protein>
    <recommendedName>
        <fullName evidence="7">Translation initiation factor eIF2B subunit delta</fullName>
    </recommendedName>
    <alternativeName>
        <fullName evidence="8">eIF2B GDP-GTP exchange factor subunit delta</fullName>
    </alternativeName>
</protein>
<dbReference type="InterPro" id="IPR000649">
    <property type="entry name" value="IF-2B-related"/>
</dbReference>
<proteinExistence type="inferred from homology"/>
<evidence type="ECO:0000256" key="8">
    <source>
        <dbReference type="ARBA" id="ARBA00044356"/>
    </source>
</evidence>
<evidence type="ECO:0000256" key="4">
    <source>
        <dbReference type="ARBA" id="ARBA00022540"/>
    </source>
</evidence>
<evidence type="ECO:0000256" key="5">
    <source>
        <dbReference type="ARBA" id="ARBA00022917"/>
    </source>
</evidence>
<evidence type="ECO:0000313" key="12">
    <source>
        <dbReference type="EMBL" id="CAH1103933.1"/>
    </source>
</evidence>
<dbReference type="GO" id="GO:0140535">
    <property type="term" value="C:intracellular protein-containing complex"/>
    <property type="evidence" value="ECO:0007669"/>
    <property type="project" value="UniProtKB-ARBA"/>
</dbReference>
<feature type="compositionally biased region" description="Basic and acidic residues" evidence="11">
    <location>
        <begin position="94"/>
        <end position="129"/>
    </location>
</feature>
<keyword evidence="3" id="KW-0963">Cytoplasm</keyword>
<dbReference type="GO" id="GO:0007417">
    <property type="term" value="P:central nervous system development"/>
    <property type="evidence" value="ECO:0007669"/>
    <property type="project" value="UniProtKB-ARBA"/>
</dbReference>
<dbReference type="SUPFAM" id="SSF100950">
    <property type="entry name" value="NagB/RpiA/CoA transferase-like"/>
    <property type="match status" value="1"/>
</dbReference>
<comment type="similarity">
    <text evidence="2 10">Belongs to the eIF-2B alpha/beta/delta subunits family.</text>
</comment>
<dbReference type="Gene3D" id="3.40.50.10470">
    <property type="entry name" value="Translation initiation factor eif-2b, domain 2"/>
    <property type="match status" value="1"/>
</dbReference>
<keyword evidence="13" id="KW-1185">Reference proteome</keyword>
<dbReference type="InterPro" id="IPR037171">
    <property type="entry name" value="NagB/RpiA_transferase-like"/>
</dbReference>
<accession>A0A9P0CPL0</accession>
<feature type="compositionally biased region" description="Basic and acidic residues" evidence="11">
    <location>
        <begin position="1"/>
        <end position="20"/>
    </location>
</feature>
<keyword evidence="4" id="KW-0396">Initiation factor</keyword>
<name>A0A9P0CPL0_9CUCU</name>
<dbReference type="PANTHER" id="PTHR10233:SF14">
    <property type="entry name" value="TRANSLATION INITIATION FACTOR EIF-2B SUBUNIT DELTA"/>
    <property type="match status" value="1"/>
</dbReference>
<dbReference type="GO" id="GO:0003743">
    <property type="term" value="F:translation initiation factor activity"/>
    <property type="evidence" value="ECO:0007669"/>
    <property type="project" value="UniProtKB-KW"/>
</dbReference>
<evidence type="ECO:0000256" key="10">
    <source>
        <dbReference type="RuleBase" id="RU003814"/>
    </source>
</evidence>
<comment type="subcellular location">
    <subcellularLocation>
        <location evidence="1">Cytoplasm</location>
        <location evidence="1">Cytosol</location>
    </subcellularLocation>
</comment>
<feature type="compositionally biased region" description="Polar residues" evidence="11">
    <location>
        <begin position="35"/>
        <end position="51"/>
    </location>
</feature>
<dbReference type="InterPro" id="IPR042529">
    <property type="entry name" value="IF_2B-like_C"/>
</dbReference>
<dbReference type="EMBL" id="OV651827">
    <property type="protein sequence ID" value="CAH1103933.1"/>
    <property type="molecule type" value="Genomic_DNA"/>
</dbReference>
<evidence type="ECO:0000256" key="1">
    <source>
        <dbReference type="ARBA" id="ARBA00004514"/>
    </source>
</evidence>
<dbReference type="GO" id="GO:0005085">
    <property type="term" value="F:guanyl-nucleotide exchange factor activity"/>
    <property type="evidence" value="ECO:0007669"/>
    <property type="project" value="UniProtKB-ARBA"/>
</dbReference>
<evidence type="ECO:0000256" key="11">
    <source>
        <dbReference type="SAM" id="MobiDB-lite"/>
    </source>
</evidence>
<dbReference type="GO" id="GO:0005829">
    <property type="term" value="C:cytosol"/>
    <property type="evidence" value="ECO:0007669"/>
    <property type="project" value="UniProtKB-SubCell"/>
</dbReference>
<evidence type="ECO:0000256" key="2">
    <source>
        <dbReference type="ARBA" id="ARBA00007251"/>
    </source>
</evidence>
<dbReference type="PANTHER" id="PTHR10233">
    <property type="entry name" value="TRANSLATION INITIATION FACTOR EIF-2B"/>
    <property type="match status" value="1"/>
</dbReference>
<comment type="subunit">
    <text evidence="9">Component of the translation initiation factor 2B (eIF2B) complex which is a heterodecamer of two sets of five different subunits: alpha, beta, gamma, delta and epsilon. Subunits alpha, beta and delta comprise a regulatory subcomplex and subunits epsilon and gamma comprise a catalytic subcomplex. Within the complex, the hexameric regulatory complex resides at the center, with the two heterodimeric catalytic subcomplexes bound on opposite sides.</text>
</comment>
<evidence type="ECO:0000256" key="6">
    <source>
        <dbReference type="ARBA" id="ARBA00043898"/>
    </source>
</evidence>
<reference evidence="12" key="1">
    <citation type="submission" date="2022-01" db="EMBL/GenBank/DDBJ databases">
        <authorList>
            <person name="King R."/>
        </authorList>
    </citation>
    <scope>NUCLEOTIDE SEQUENCE</scope>
</reference>
<dbReference type="Proteomes" id="UP001153636">
    <property type="component" value="Chromosome 15"/>
</dbReference>
<evidence type="ECO:0000256" key="9">
    <source>
        <dbReference type="ARBA" id="ARBA00046432"/>
    </source>
</evidence>
<feature type="region of interest" description="Disordered" evidence="11">
    <location>
        <begin position="94"/>
        <end position="144"/>
    </location>
</feature>
<dbReference type="AlphaFoldDB" id="A0A9P0CPL0"/>
<organism evidence="12 13">
    <name type="scientific">Psylliodes chrysocephalus</name>
    <dbReference type="NCBI Taxonomy" id="3402493"/>
    <lineage>
        <taxon>Eukaryota</taxon>
        <taxon>Metazoa</taxon>
        <taxon>Ecdysozoa</taxon>
        <taxon>Arthropoda</taxon>
        <taxon>Hexapoda</taxon>
        <taxon>Insecta</taxon>
        <taxon>Pterygota</taxon>
        <taxon>Neoptera</taxon>
        <taxon>Endopterygota</taxon>
        <taxon>Coleoptera</taxon>
        <taxon>Polyphaga</taxon>
        <taxon>Cucujiformia</taxon>
        <taxon>Chrysomeloidea</taxon>
        <taxon>Chrysomelidae</taxon>
        <taxon>Galerucinae</taxon>
        <taxon>Alticini</taxon>
        <taxon>Psylliodes</taxon>
    </lineage>
</organism>
<dbReference type="Pfam" id="PF01008">
    <property type="entry name" value="IF-2B"/>
    <property type="match status" value="1"/>
</dbReference>
<dbReference type="GO" id="GO:0048513">
    <property type="term" value="P:animal organ development"/>
    <property type="evidence" value="ECO:0007669"/>
    <property type="project" value="UniProtKB-ARBA"/>
</dbReference>
<gene>
    <name evidence="12" type="ORF">PSYICH_LOCUS4896</name>
</gene>
<keyword evidence="5" id="KW-0648">Protein biosynthesis</keyword>
<dbReference type="FunFam" id="3.40.50.10470:FF:000002">
    <property type="entry name" value="Probable translation initiation factor eIF-2B subunit delta"/>
    <property type="match status" value="1"/>
</dbReference>
<evidence type="ECO:0000313" key="13">
    <source>
        <dbReference type="Proteomes" id="UP001153636"/>
    </source>
</evidence>
<sequence length="528" mass="59364">MEKAKKENKNEKVGPDGLTKKERRALKLSARPPQDNRSATEPTQNSLEKTQVNKLGNTITEIQNTIAAISMDSSKSLSEKEQRRLEWAKKLEEQNKEKGVDKNVSKAELKAKRREMQEAQRQLKTEHSKPVTKTPSTEKKDVEKKLETIQKHDTKKVDMKKEETKISPKKDIKKIIQPHKVQLVQHLYNEEILKLEANAVIVHQDIHPAFIKLGVQYGNKVVLGSNARCLALLAALKSLINDLKSHPKQEFCRYLETVLQVSANYLYTCRPFAVSMTNALRYFKLQLTQIDTNLKDSEKKAKLQDIIDTYIDDDINKAGDAISMKVREKISNGDVILTYGCSSLIRKILLEAHNDGKKFQVIVVDGRPLLEGKELLRRLVVAGIKCTYVLINALSYVMNSVTKVVLGAHALLTNGYVMSRIGTAQVALVAREYNKPVLVCCETYKFSERVQTDSFVYNELGNPDALSVTHINIPTALKKWKDVAKLTPLSLLYDVTPPDLVTAVVTEIAILPCTSVPVVLRINASDTT</sequence>
<feature type="region of interest" description="Disordered" evidence="11">
    <location>
        <begin position="1"/>
        <end position="51"/>
    </location>
</feature>
<evidence type="ECO:0000256" key="3">
    <source>
        <dbReference type="ARBA" id="ARBA00022490"/>
    </source>
</evidence>
<evidence type="ECO:0000256" key="7">
    <source>
        <dbReference type="ARBA" id="ARBA00044147"/>
    </source>
</evidence>
<comment type="function">
    <text evidence="6">Acts as a component of the translation initiation factor 2B (eIF2B) complex, which catalyzes the exchange of GDP for GTP on eukaryotic initiation factor 2 (eIF2) gamma subunit. Its guanine nucleotide exchange factor activity is repressed when bound to eIF2 complex phosphorylated on the alpha subunit, thereby limiting the amount of methionyl-initiator methionine tRNA available to the ribosome and consequently global translation is repressed.</text>
</comment>